<protein>
    <submittedName>
        <fullName evidence="8">Putative GabA permease</fullName>
    </submittedName>
</protein>
<dbReference type="PANTHER" id="PTHR45649:SF23">
    <property type="entry name" value="TRANSPORTER, PUTATIVE (EUROFUNG)-RELATED"/>
    <property type="match status" value="1"/>
</dbReference>
<dbReference type="HOGENOM" id="CLU_004495_5_0_1"/>
<feature type="transmembrane region" description="Helical" evidence="7">
    <location>
        <begin position="294"/>
        <end position="317"/>
    </location>
</feature>
<keyword evidence="4 7" id="KW-1133">Transmembrane helix</keyword>
<dbReference type="InterPro" id="IPR004840">
    <property type="entry name" value="Amino_acid_permease_CS"/>
</dbReference>
<dbReference type="Pfam" id="PF13520">
    <property type="entry name" value="AA_permease_2"/>
    <property type="match status" value="1"/>
</dbReference>
<evidence type="ECO:0000313" key="8">
    <source>
        <dbReference type="EMBL" id="CEJ82427.1"/>
    </source>
</evidence>
<dbReference type="Gene3D" id="1.20.1740.10">
    <property type="entry name" value="Amino acid/polyamine transporter I"/>
    <property type="match status" value="1"/>
</dbReference>
<reference evidence="8 9" key="1">
    <citation type="journal article" date="2015" name="Genome Announc.">
        <title>Draft Genome Sequence and Gene Annotation of the Entomopathogenic Fungus Verticillium hemipterigenum.</title>
        <authorList>
            <person name="Horn F."/>
            <person name="Habel A."/>
            <person name="Scharf D.H."/>
            <person name="Dworschak J."/>
            <person name="Brakhage A.A."/>
            <person name="Guthke R."/>
            <person name="Hertweck C."/>
            <person name="Linde J."/>
        </authorList>
    </citation>
    <scope>NUCLEOTIDE SEQUENCE [LARGE SCALE GENOMIC DNA]</scope>
</reference>
<evidence type="ECO:0000256" key="1">
    <source>
        <dbReference type="ARBA" id="ARBA00004141"/>
    </source>
</evidence>
<feature type="transmembrane region" description="Helical" evidence="7">
    <location>
        <begin position="460"/>
        <end position="481"/>
    </location>
</feature>
<dbReference type="STRING" id="1531966.A0A0A1T818"/>
<name>A0A0A1T818_9HYPO</name>
<feature type="transmembrane region" description="Helical" evidence="7">
    <location>
        <begin position="493"/>
        <end position="514"/>
    </location>
</feature>
<accession>A0A0A1T818</accession>
<dbReference type="GO" id="GO:0022857">
    <property type="term" value="F:transmembrane transporter activity"/>
    <property type="evidence" value="ECO:0007669"/>
    <property type="project" value="InterPro"/>
</dbReference>
<evidence type="ECO:0000256" key="4">
    <source>
        <dbReference type="ARBA" id="ARBA00022989"/>
    </source>
</evidence>
<evidence type="ECO:0000256" key="3">
    <source>
        <dbReference type="ARBA" id="ARBA00022692"/>
    </source>
</evidence>
<feature type="transmembrane region" description="Helical" evidence="7">
    <location>
        <begin position="396"/>
        <end position="418"/>
    </location>
</feature>
<keyword evidence="9" id="KW-1185">Reference proteome</keyword>
<feature type="transmembrane region" description="Helical" evidence="7">
    <location>
        <begin position="215"/>
        <end position="234"/>
    </location>
</feature>
<feature type="transmembrane region" description="Helical" evidence="7">
    <location>
        <begin position="90"/>
        <end position="114"/>
    </location>
</feature>
<dbReference type="EMBL" id="CDHN01000001">
    <property type="protein sequence ID" value="CEJ82427.1"/>
    <property type="molecule type" value="Genomic_DNA"/>
</dbReference>
<feature type="transmembrane region" description="Helical" evidence="7">
    <location>
        <begin position="59"/>
        <end position="78"/>
    </location>
</feature>
<evidence type="ECO:0000256" key="6">
    <source>
        <dbReference type="SAM" id="MobiDB-lite"/>
    </source>
</evidence>
<dbReference type="GO" id="GO:0006865">
    <property type="term" value="P:amino acid transport"/>
    <property type="evidence" value="ECO:0007669"/>
    <property type="project" value="InterPro"/>
</dbReference>
<evidence type="ECO:0000256" key="5">
    <source>
        <dbReference type="ARBA" id="ARBA00023136"/>
    </source>
</evidence>
<dbReference type="PROSITE" id="PS00218">
    <property type="entry name" value="AMINO_ACID_PERMEASE_1"/>
    <property type="match status" value="1"/>
</dbReference>
<dbReference type="InterPro" id="IPR002293">
    <property type="entry name" value="AA/rel_permease1"/>
</dbReference>
<feature type="transmembrane region" description="Helical" evidence="7">
    <location>
        <begin position="135"/>
        <end position="155"/>
    </location>
</feature>
<organism evidence="8 9">
    <name type="scientific">[Torrubiella] hemipterigena</name>
    <dbReference type="NCBI Taxonomy" id="1531966"/>
    <lineage>
        <taxon>Eukaryota</taxon>
        <taxon>Fungi</taxon>
        <taxon>Dikarya</taxon>
        <taxon>Ascomycota</taxon>
        <taxon>Pezizomycotina</taxon>
        <taxon>Sordariomycetes</taxon>
        <taxon>Hypocreomycetidae</taxon>
        <taxon>Hypocreales</taxon>
        <taxon>Clavicipitaceae</taxon>
        <taxon>Clavicipitaceae incertae sedis</taxon>
        <taxon>'Torrubiella' clade</taxon>
    </lineage>
</organism>
<evidence type="ECO:0000256" key="7">
    <source>
        <dbReference type="SAM" id="Phobius"/>
    </source>
</evidence>
<dbReference type="PIRSF" id="PIRSF006060">
    <property type="entry name" value="AA_transporter"/>
    <property type="match status" value="1"/>
</dbReference>
<proteinExistence type="predicted"/>
<evidence type="ECO:0000313" key="9">
    <source>
        <dbReference type="Proteomes" id="UP000039046"/>
    </source>
</evidence>
<evidence type="ECO:0000256" key="2">
    <source>
        <dbReference type="ARBA" id="ARBA00022448"/>
    </source>
</evidence>
<feature type="region of interest" description="Disordered" evidence="6">
    <location>
        <begin position="1"/>
        <end position="34"/>
    </location>
</feature>
<feature type="transmembrane region" description="Helical" evidence="7">
    <location>
        <begin position="424"/>
        <end position="448"/>
    </location>
</feature>
<feature type="transmembrane region" description="Helical" evidence="7">
    <location>
        <begin position="346"/>
        <end position="375"/>
    </location>
</feature>
<sequence>MSDGVVHRGKADSSQDSSSKDHNALEPTFSRDHDDTADHFLESLGYKPELARNRSTAQVAFMSFVLASIPYGLATTLAYPLAGGGPVDIIWGWVLVSVIIVCVAISLGEITSVYPTAGGVYYQAFMLAPAKWRRIASWICGWLYLVGNITITLAVNFGTTLFFIGCINIFTDASGNGVFDGEIYQRYLIFLAITLLTNAISSLGNRWLPILDTAAIFWTFGGVIAIVVTVLAIAKNGRHEASWVFGHFETASGWPNGWSFCVGLLHAGYATSSTGMIISMCEEVKEPSTQVPKAMVATIFINTFAGLLFLIPLVFVLPDMDLINADKYLQPVPVIIKNAVGHEGGAFALCVPLMVLAILCGVGCVTASSRCVWAFARDGAIPGAKWWVKVNKSLDVPLNAMMLSMVVQILLGLIYFGSAAAFNAFSGVGVICLTAAYAVPIAISLFTGRKQVQQGKFYQGKFGMVCNVISIAWTLLAIPLFCMPTTVPTPPDYINYAPAVFVAAALASGAWYWAWGHRNYAGPPVNDA</sequence>
<keyword evidence="5 7" id="KW-0472">Membrane</keyword>
<dbReference type="PANTHER" id="PTHR45649">
    <property type="entry name" value="AMINO-ACID PERMEASE BAT1"/>
    <property type="match status" value="1"/>
</dbReference>
<dbReference type="Proteomes" id="UP000039046">
    <property type="component" value="Unassembled WGS sequence"/>
</dbReference>
<gene>
    <name evidence="8" type="ORF">VHEMI02491</name>
</gene>
<dbReference type="AlphaFoldDB" id="A0A0A1T818"/>
<keyword evidence="2" id="KW-0813">Transport</keyword>
<dbReference type="OrthoDB" id="3900342at2759"/>
<keyword evidence="3 7" id="KW-0812">Transmembrane</keyword>
<comment type="subcellular location">
    <subcellularLocation>
        <location evidence="1">Membrane</location>
        <topology evidence="1">Multi-pass membrane protein</topology>
    </subcellularLocation>
</comment>
<feature type="transmembrane region" description="Helical" evidence="7">
    <location>
        <begin position="186"/>
        <end position="203"/>
    </location>
</feature>
<dbReference type="GO" id="GO:0016020">
    <property type="term" value="C:membrane"/>
    <property type="evidence" value="ECO:0007669"/>
    <property type="project" value="UniProtKB-SubCell"/>
</dbReference>